<dbReference type="SMART" id="SM00387">
    <property type="entry name" value="HATPase_c"/>
    <property type="match status" value="1"/>
</dbReference>
<dbReference type="Pfam" id="PF02518">
    <property type="entry name" value="HATPase_c"/>
    <property type="match status" value="1"/>
</dbReference>
<protein>
    <recommendedName>
        <fullName evidence="3">histidine kinase</fullName>
        <ecNumber evidence="3">2.7.13.3</ecNumber>
    </recommendedName>
</protein>
<comment type="caution">
    <text evidence="12">The sequence shown here is derived from an EMBL/GenBank/DDBJ whole genome shotgun (WGS) entry which is preliminary data.</text>
</comment>
<feature type="domain" description="Histidine kinase" evidence="11">
    <location>
        <begin position="19"/>
        <end position="186"/>
    </location>
</feature>
<keyword evidence="7 12" id="KW-0418">Kinase</keyword>
<evidence type="ECO:0000256" key="7">
    <source>
        <dbReference type="ARBA" id="ARBA00022777"/>
    </source>
</evidence>
<reference evidence="12 13" key="1">
    <citation type="submission" date="2020-02" db="EMBL/GenBank/DDBJ databases">
        <title>Fructobacillus sp. isolated from paper mulberry of Taiwan.</title>
        <authorList>
            <person name="Lin S.-T."/>
        </authorList>
    </citation>
    <scope>NUCLEOTIDE SEQUENCE [LARGE SCALE GENOMIC DNA]</scope>
    <source>
        <strain evidence="12 13">M1-21</strain>
    </source>
</reference>
<evidence type="ECO:0000256" key="2">
    <source>
        <dbReference type="ARBA" id="ARBA00004651"/>
    </source>
</evidence>
<dbReference type="GO" id="GO:0016301">
    <property type="term" value="F:kinase activity"/>
    <property type="evidence" value="ECO:0007669"/>
    <property type="project" value="UniProtKB-KW"/>
</dbReference>
<dbReference type="EC" id="2.7.13.3" evidence="3"/>
<proteinExistence type="predicted"/>
<keyword evidence="8" id="KW-1133">Transmembrane helix</keyword>
<dbReference type="PANTHER" id="PTHR45453:SF2">
    <property type="entry name" value="HISTIDINE KINASE"/>
    <property type="match status" value="1"/>
</dbReference>
<dbReference type="InterPro" id="IPR004358">
    <property type="entry name" value="Sig_transdc_His_kin-like_C"/>
</dbReference>
<evidence type="ECO:0000256" key="6">
    <source>
        <dbReference type="ARBA" id="ARBA00022692"/>
    </source>
</evidence>
<keyword evidence="5" id="KW-0808">Transferase</keyword>
<dbReference type="InterPro" id="IPR005467">
    <property type="entry name" value="His_kinase_dom"/>
</dbReference>
<comment type="subcellular location">
    <subcellularLocation>
        <location evidence="2">Cell membrane</location>
        <topology evidence="2">Multi-pass membrane protein</topology>
    </subcellularLocation>
</comment>
<evidence type="ECO:0000256" key="5">
    <source>
        <dbReference type="ARBA" id="ARBA00022679"/>
    </source>
</evidence>
<dbReference type="SUPFAM" id="SSF55874">
    <property type="entry name" value="ATPase domain of HSP90 chaperone/DNA topoisomerase II/histidine kinase"/>
    <property type="match status" value="1"/>
</dbReference>
<dbReference type="InterPro" id="IPR036890">
    <property type="entry name" value="HATPase_C_sf"/>
</dbReference>
<evidence type="ECO:0000256" key="1">
    <source>
        <dbReference type="ARBA" id="ARBA00000085"/>
    </source>
</evidence>
<dbReference type="PROSITE" id="PS50109">
    <property type="entry name" value="HIS_KIN"/>
    <property type="match status" value="1"/>
</dbReference>
<dbReference type="EMBL" id="JAAMFJ010000002">
    <property type="protein sequence ID" value="MBS9336602.1"/>
    <property type="molecule type" value="Genomic_DNA"/>
</dbReference>
<keyword evidence="6" id="KW-0812">Transmembrane</keyword>
<evidence type="ECO:0000256" key="9">
    <source>
        <dbReference type="ARBA" id="ARBA00023012"/>
    </source>
</evidence>
<evidence type="ECO:0000313" key="13">
    <source>
        <dbReference type="Proteomes" id="UP000735205"/>
    </source>
</evidence>
<evidence type="ECO:0000256" key="3">
    <source>
        <dbReference type="ARBA" id="ARBA00012438"/>
    </source>
</evidence>
<name>A0ABS5QUV8_9LACO</name>
<sequence>MNQTGTVDQRQTKEQLFLVNQYLDMLLSFIRLQDISSDLVFKSQSAKELVLRVVKEYKVFFIEKDLSLSLGDSDFDLVTDSKWLTFVLEQVIYNAIKYTKVGGLTINCTTDQKIIIQDRGIGIDKADLPQIFNQGYTGFNGRVEDNASGLGLYLVKEILDKLGHSIQIDSEIGQGTTVTIDCRQKTLR</sequence>
<evidence type="ECO:0000256" key="4">
    <source>
        <dbReference type="ARBA" id="ARBA00022475"/>
    </source>
</evidence>
<evidence type="ECO:0000313" key="12">
    <source>
        <dbReference type="EMBL" id="MBS9336602.1"/>
    </source>
</evidence>
<evidence type="ECO:0000256" key="10">
    <source>
        <dbReference type="ARBA" id="ARBA00023136"/>
    </source>
</evidence>
<comment type="catalytic activity">
    <reaction evidence="1">
        <text>ATP + protein L-histidine = ADP + protein N-phospho-L-histidine.</text>
        <dbReference type="EC" id="2.7.13.3"/>
    </reaction>
</comment>
<dbReference type="PRINTS" id="PR00344">
    <property type="entry name" value="BCTRLSENSOR"/>
</dbReference>
<keyword evidence="4" id="KW-1003">Cell membrane</keyword>
<dbReference type="Gene3D" id="3.30.565.10">
    <property type="entry name" value="Histidine kinase-like ATPase, C-terminal domain"/>
    <property type="match status" value="1"/>
</dbReference>
<gene>
    <name evidence="12" type="ORF">G6R28_05090</name>
</gene>
<evidence type="ECO:0000256" key="8">
    <source>
        <dbReference type="ARBA" id="ARBA00022989"/>
    </source>
</evidence>
<dbReference type="PANTHER" id="PTHR45453">
    <property type="entry name" value="PHOSPHATE REGULON SENSOR PROTEIN PHOR"/>
    <property type="match status" value="1"/>
</dbReference>
<keyword evidence="9" id="KW-0902">Two-component regulatory system</keyword>
<organism evidence="12 13">
    <name type="scientific">Fructobacillus papyrifericola</name>
    <dbReference type="NCBI Taxonomy" id="2713172"/>
    <lineage>
        <taxon>Bacteria</taxon>
        <taxon>Bacillati</taxon>
        <taxon>Bacillota</taxon>
        <taxon>Bacilli</taxon>
        <taxon>Lactobacillales</taxon>
        <taxon>Lactobacillaceae</taxon>
        <taxon>Fructobacillus</taxon>
    </lineage>
</organism>
<keyword evidence="10" id="KW-0472">Membrane</keyword>
<dbReference type="InterPro" id="IPR050351">
    <property type="entry name" value="BphY/WalK/GraS-like"/>
</dbReference>
<keyword evidence="13" id="KW-1185">Reference proteome</keyword>
<evidence type="ECO:0000259" key="11">
    <source>
        <dbReference type="PROSITE" id="PS50109"/>
    </source>
</evidence>
<dbReference type="Proteomes" id="UP000735205">
    <property type="component" value="Unassembled WGS sequence"/>
</dbReference>
<accession>A0ABS5QUV8</accession>
<dbReference type="InterPro" id="IPR003594">
    <property type="entry name" value="HATPase_dom"/>
</dbReference>